<dbReference type="EMBL" id="VSRR010059247">
    <property type="protein sequence ID" value="MPC82260.1"/>
    <property type="molecule type" value="Genomic_DNA"/>
</dbReference>
<name>A0A5B7ID06_PORTR</name>
<keyword evidence="3" id="KW-1185">Reference proteome</keyword>
<sequence>MSVCEEYDVAKLTVLDISKSKDRLVEYFAKYCVADASSRTSGKGTSRKNDEAGDVNTASIA</sequence>
<proteinExistence type="predicted"/>
<feature type="region of interest" description="Disordered" evidence="1">
    <location>
        <begin position="36"/>
        <end position="61"/>
    </location>
</feature>
<evidence type="ECO:0000256" key="1">
    <source>
        <dbReference type="SAM" id="MobiDB-lite"/>
    </source>
</evidence>
<dbReference type="AlphaFoldDB" id="A0A5B7ID06"/>
<dbReference type="Proteomes" id="UP000324222">
    <property type="component" value="Unassembled WGS sequence"/>
</dbReference>
<gene>
    <name evidence="2" type="ORF">E2C01_076914</name>
</gene>
<evidence type="ECO:0000313" key="3">
    <source>
        <dbReference type="Proteomes" id="UP000324222"/>
    </source>
</evidence>
<evidence type="ECO:0000313" key="2">
    <source>
        <dbReference type="EMBL" id="MPC82260.1"/>
    </source>
</evidence>
<comment type="caution">
    <text evidence="2">The sequence shown here is derived from an EMBL/GenBank/DDBJ whole genome shotgun (WGS) entry which is preliminary data.</text>
</comment>
<accession>A0A5B7ID06</accession>
<reference evidence="2 3" key="1">
    <citation type="submission" date="2019-05" db="EMBL/GenBank/DDBJ databases">
        <title>Another draft genome of Portunus trituberculatus and its Hox gene families provides insights of decapod evolution.</title>
        <authorList>
            <person name="Jeong J.-H."/>
            <person name="Song I."/>
            <person name="Kim S."/>
            <person name="Choi T."/>
            <person name="Kim D."/>
            <person name="Ryu S."/>
            <person name="Kim W."/>
        </authorList>
    </citation>
    <scope>NUCLEOTIDE SEQUENCE [LARGE SCALE GENOMIC DNA]</scope>
    <source>
        <tissue evidence="2">Muscle</tissue>
    </source>
</reference>
<protein>
    <submittedName>
        <fullName evidence="2">Uncharacterized protein</fullName>
    </submittedName>
</protein>
<organism evidence="2 3">
    <name type="scientific">Portunus trituberculatus</name>
    <name type="common">Swimming crab</name>
    <name type="synonym">Neptunus trituberculatus</name>
    <dbReference type="NCBI Taxonomy" id="210409"/>
    <lineage>
        <taxon>Eukaryota</taxon>
        <taxon>Metazoa</taxon>
        <taxon>Ecdysozoa</taxon>
        <taxon>Arthropoda</taxon>
        <taxon>Crustacea</taxon>
        <taxon>Multicrustacea</taxon>
        <taxon>Malacostraca</taxon>
        <taxon>Eumalacostraca</taxon>
        <taxon>Eucarida</taxon>
        <taxon>Decapoda</taxon>
        <taxon>Pleocyemata</taxon>
        <taxon>Brachyura</taxon>
        <taxon>Eubrachyura</taxon>
        <taxon>Portunoidea</taxon>
        <taxon>Portunidae</taxon>
        <taxon>Portuninae</taxon>
        <taxon>Portunus</taxon>
    </lineage>
</organism>